<keyword evidence="4" id="KW-1185">Reference proteome</keyword>
<protein>
    <submittedName>
        <fullName evidence="2 3">Uncharacterized protein</fullName>
    </submittedName>
</protein>
<feature type="region of interest" description="Disordered" evidence="1">
    <location>
        <begin position="1"/>
        <end position="34"/>
    </location>
</feature>
<evidence type="ECO:0000313" key="4">
    <source>
        <dbReference type="Proteomes" id="UP000002051"/>
    </source>
</evidence>
<dbReference type="PaxDb" id="3880-AES75746"/>
<gene>
    <name evidence="2" type="ordered locus">MTR_6g057580</name>
</gene>
<dbReference type="HOGENOM" id="CLU_1596967_0_0_1"/>
<dbReference type="Proteomes" id="UP000002051">
    <property type="component" value="Chromosome 6"/>
</dbReference>
<feature type="compositionally biased region" description="Basic residues" evidence="1">
    <location>
        <begin position="1"/>
        <end position="13"/>
    </location>
</feature>
<proteinExistence type="predicted"/>
<evidence type="ECO:0000256" key="1">
    <source>
        <dbReference type="SAM" id="MobiDB-lite"/>
    </source>
</evidence>
<dbReference type="EMBL" id="CM001222">
    <property type="protein sequence ID" value="AES75746.1"/>
    <property type="molecule type" value="Genomic_DNA"/>
</dbReference>
<organism evidence="2 4">
    <name type="scientific">Medicago truncatula</name>
    <name type="common">Barrel medic</name>
    <name type="synonym">Medicago tribuloides</name>
    <dbReference type="NCBI Taxonomy" id="3880"/>
    <lineage>
        <taxon>Eukaryota</taxon>
        <taxon>Viridiplantae</taxon>
        <taxon>Streptophyta</taxon>
        <taxon>Embryophyta</taxon>
        <taxon>Tracheophyta</taxon>
        <taxon>Spermatophyta</taxon>
        <taxon>Magnoliopsida</taxon>
        <taxon>eudicotyledons</taxon>
        <taxon>Gunneridae</taxon>
        <taxon>Pentapetalae</taxon>
        <taxon>rosids</taxon>
        <taxon>fabids</taxon>
        <taxon>Fabales</taxon>
        <taxon>Fabaceae</taxon>
        <taxon>Papilionoideae</taxon>
        <taxon>50 kb inversion clade</taxon>
        <taxon>NPAAA clade</taxon>
        <taxon>Hologalegina</taxon>
        <taxon>IRL clade</taxon>
        <taxon>Trifolieae</taxon>
        <taxon>Medicago</taxon>
    </lineage>
</organism>
<evidence type="ECO:0000313" key="2">
    <source>
        <dbReference type="EMBL" id="AES75746.1"/>
    </source>
</evidence>
<name>G7KME3_MEDTR</name>
<sequence>MNKLAKLKTRKGGLGKNERPAGLTTLRGNPGKNGIMKRIYFPGGSKTPTGDPGKNGMQNKIERNHAKSIDHRCSIQCIPGTEASSSDDVSSRHSPNLGSPLVPVFPNVVCRVTNSSPRTARTHSLPSIFLSSNQFKSKNSSCLSIYLYPRSSAQFKSKNSLYPSICF</sequence>
<dbReference type="EnsemblPlants" id="AES75746">
    <property type="protein sequence ID" value="AES75746"/>
    <property type="gene ID" value="MTR_6g057580"/>
</dbReference>
<reference evidence="2 4" key="2">
    <citation type="journal article" date="2014" name="BMC Genomics">
        <title>An improved genome release (version Mt4.0) for the model legume Medicago truncatula.</title>
        <authorList>
            <person name="Tang H."/>
            <person name="Krishnakumar V."/>
            <person name="Bidwell S."/>
            <person name="Rosen B."/>
            <person name="Chan A."/>
            <person name="Zhou S."/>
            <person name="Gentzbittel L."/>
            <person name="Childs K.L."/>
            <person name="Yandell M."/>
            <person name="Gundlach H."/>
            <person name="Mayer K.F."/>
            <person name="Schwartz D.C."/>
            <person name="Town C.D."/>
        </authorList>
    </citation>
    <scope>GENOME REANNOTATION</scope>
    <source>
        <strain evidence="3 4">cv. Jemalong A17</strain>
    </source>
</reference>
<accession>G7KME3</accession>
<reference evidence="3" key="3">
    <citation type="submission" date="2015-04" db="UniProtKB">
        <authorList>
            <consortium name="EnsemblPlants"/>
        </authorList>
    </citation>
    <scope>IDENTIFICATION</scope>
    <source>
        <strain evidence="3">cv. Jemalong A17</strain>
    </source>
</reference>
<dbReference type="AlphaFoldDB" id="G7KME3"/>
<reference evidence="2 4" key="1">
    <citation type="journal article" date="2011" name="Nature">
        <title>The Medicago genome provides insight into the evolution of rhizobial symbioses.</title>
        <authorList>
            <person name="Young N.D."/>
            <person name="Debelle F."/>
            <person name="Oldroyd G.E."/>
            <person name="Geurts R."/>
            <person name="Cannon S.B."/>
            <person name="Udvardi M.K."/>
            <person name="Benedito V.A."/>
            <person name="Mayer K.F."/>
            <person name="Gouzy J."/>
            <person name="Schoof H."/>
            <person name="Van de Peer Y."/>
            <person name="Proost S."/>
            <person name="Cook D.R."/>
            <person name="Meyers B.C."/>
            <person name="Spannagl M."/>
            <person name="Cheung F."/>
            <person name="De Mita S."/>
            <person name="Krishnakumar V."/>
            <person name="Gundlach H."/>
            <person name="Zhou S."/>
            <person name="Mudge J."/>
            <person name="Bharti A.K."/>
            <person name="Murray J.D."/>
            <person name="Naoumkina M.A."/>
            <person name="Rosen B."/>
            <person name="Silverstein K.A."/>
            <person name="Tang H."/>
            <person name="Rombauts S."/>
            <person name="Zhao P.X."/>
            <person name="Zhou P."/>
            <person name="Barbe V."/>
            <person name="Bardou P."/>
            <person name="Bechner M."/>
            <person name="Bellec A."/>
            <person name="Berger A."/>
            <person name="Berges H."/>
            <person name="Bidwell S."/>
            <person name="Bisseling T."/>
            <person name="Choisne N."/>
            <person name="Couloux A."/>
            <person name="Denny R."/>
            <person name="Deshpande S."/>
            <person name="Dai X."/>
            <person name="Doyle J.J."/>
            <person name="Dudez A.M."/>
            <person name="Farmer A.D."/>
            <person name="Fouteau S."/>
            <person name="Franken C."/>
            <person name="Gibelin C."/>
            <person name="Gish J."/>
            <person name="Goldstein S."/>
            <person name="Gonzalez A.J."/>
            <person name="Green P.J."/>
            <person name="Hallab A."/>
            <person name="Hartog M."/>
            <person name="Hua A."/>
            <person name="Humphray S.J."/>
            <person name="Jeong D.H."/>
            <person name="Jing Y."/>
            <person name="Jocker A."/>
            <person name="Kenton S.M."/>
            <person name="Kim D.J."/>
            <person name="Klee K."/>
            <person name="Lai H."/>
            <person name="Lang C."/>
            <person name="Lin S."/>
            <person name="Macmil S.L."/>
            <person name="Magdelenat G."/>
            <person name="Matthews L."/>
            <person name="McCorrison J."/>
            <person name="Monaghan E.L."/>
            <person name="Mun J.H."/>
            <person name="Najar F.Z."/>
            <person name="Nicholson C."/>
            <person name="Noirot C."/>
            <person name="O'Bleness M."/>
            <person name="Paule C.R."/>
            <person name="Poulain J."/>
            <person name="Prion F."/>
            <person name="Qin B."/>
            <person name="Qu C."/>
            <person name="Retzel E.F."/>
            <person name="Riddle C."/>
            <person name="Sallet E."/>
            <person name="Samain S."/>
            <person name="Samson N."/>
            <person name="Sanders I."/>
            <person name="Saurat O."/>
            <person name="Scarpelli C."/>
            <person name="Schiex T."/>
            <person name="Segurens B."/>
            <person name="Severin A.J."/>
            <person name="Sherrier D.J."/>
            <person name="Shi R."/>
            <person name="Sims S."/>
            <person name="Singer S.R."/>
            <person name="Sinharoy S."/>
            <person name="Sterck L."/>
            <person name="Viollet A."/>
            <person name="Wang B.B."/>
            <person name="Wang K."/>
            <person name="Wang M."/>
            <person name="Wang X."/>
            <person name="Warfsmann J."/>
            <person name="Weissenbach J."/>
            <person name="White D.D."/>
            <person name="White J.D."/>
            <person name="Wiley G.B."/>
            <person name="Wincker P."/>
            <person name="Xing Y."/>
            <person name="Yang L."/>
            <person name="Yao Z."/>
            <person name="Ying F."/>
            <person name="Zhai J."/>
            <person name="Zhou L."/>
            <person name="Zuber A."/>
            <person name="Denarie J."/>
            <person name="Dixon R.A."/>
            <person name="May G.D."/>
            <person name="Schwartz D.C."/>
            <person name="Rogers J."/>
            <person name="Quetier F."/>
            <person name="Town C.D."/>
            <person name="Roe B.A."/>
        </authorList>
    </citation>
    <scope>NUCLEOTIDE SEQUENCE [LARGE SCALE GENOMIC DNA]</scope>
    <source>
        <strain evidence="2">A17</strain>
        <strain evidence="3 4">cv. Jemalong A17</strain>
    </source>
</reference>
<evidence type="ECO:0000313" key="3">
    <source>
        <dbReference type="EnsemblPlants" id="AES75746"/>
    </source>
</evidence>